<protein>
    <recommendedName>
        <fullName evidence="3">Glycoside hydrolase family 57 N-terminal domain-containing protein</fullName>
    </recommendedName>
</protein>
<name>A0ABY4DCE5_9SPIR</name>
<organism evidence="1 2">
    <name type="scientific">Sphaerochaeta associata</name>
    <dbReference type="NCBI Taxonomy" id="1129264"/>
    <lineage>
        <taxon>Bacteria</taxon>
        <taxon>Pseudomonadati</taxon>
        <taxon>Spirochaetota</taxon>
        <taxon>Spirochaetia</taxon>
        <taxon>Spirochaetales</taxon>
        <taxon>Sphaerochaetaceae</taxon>
        <taxon>Sphaerochaeta</taxon>
    </lineage>
</organism>
<sequence length="725" mass="80824">MKPRDERTIYFCPRFHVNFYHSYRGDTADEQGFGKDIRIIRGILDDLEKLETEGISVHCAWDFDNVFSLGHIIPRHAPDILNRIKDRVATGRDEIHLMSWNNGLLSAHTPEEFKLAVEWALKAPDGSGNIDVFSACTSIVRPQECMVTPSHLKLYKQLGIETLSVYYSAIPFNGFGSFVPKLGIAERYNPLLLVDGERGESMRLLPAINQGDLAEYGLSARRMLKRIRRKQLSLAKPTDLIVLLDMDADDTFWEGFLLPPLSVAAPSFAGLYHLVKSIAGLGYVSFIKPSEYLANHENAGTITFAQDLADGAFDGFASWAEKYENHVLWTMVTQGRTYWGAAKSWVIASNHLDPSSQDDFHQWSAVLPQALQKLAMQTMRTRLQVLSTTHFGLSAPVMNVHRLQAATLLAEDAITQARILLEHVMGSSASVPGDIEIPHWKSNPLHLEPSVDGALTLQTHYVRHVIKAPWVMYDKLVHRSTSIAFNASIAQGTISLGAGESASVHWRRTARIDERLQVLCLDCLVEYPSTKEHGYDNVKAQRLGRTWDERWKQVAPCEIIAFETIPLTTTITVWKEDFGGAVSSYPLDYYAYGGNKGLCSINNHVTPSWIALSDGSSGLLIAQSHKHLHGFAFCPVRQTITDGKQTITANPFGTYWGEQYTYPARTTGWGRTAALLTAEHLHSSAPSYAGEQVHFSLLLATYQGSRPPKELCLTARVFSETGELP</sequence>
<dbReference type="InterPro" id="IPR011330">
    <property type="entry name" value="Glyco_hydro/deAcase_b/a-brl"/>
</dbReference>
<dbReference type="EMBL" id="CP094929">
    <property type="protein sequence ID" value="UOM51938.1"/>
    <property type="molecule type" value="Genomic_DNA"/>
</dbReference>
<dbReference type="RefSeq" id="WP_244773806.1">
    <property type="nucleotide sequence ID" value="NZ_CP094929.1"/>
</dbReference>
<dbReference type="SUPFAM" id="SSF88713">
    <property type="entry name" value="Glycoside hydrolase/deacetylase"/>
    <property type="match status" value="1"/>
</dbReference>
<accession>A0ABY4DCE5</accession>
<proteinExistence type="predicted"/>
<dbReference type="Proteomes" id="UP000829708">
    <property type="component" value="Chromosome"/>
</dbReference>
<gene>
    <name evidence="1" type="ORF">MUG09_03995</name>
</gene>
<keyword evidence="2" id="KW-1185">Reference proteome</keyword>
<evidence type="ECO:0008006" key="3">
    <source>
        <dbReference type="Google" id="ProtNLM"/>
    </source>
</evidence>
<evidence type="ECO:0000313" key="2">
    <source>
        <dbReference type="Proteomes" id="UP000829708"/>
    </source>
</evidence>
<evidence type="ECO:0000313" key="1">
    <source>
        <dbReference type="EMBL" id="UOM51938.1"/>
    </source>
</evidence>
<reference evidence="2" key="1">
    <citation type="journal article" date="2024" name="J Bioinform Genom">
        <title>Complete genome sequence of the type strain bacterium Sphaerochaeta associata GLS2t (VKM B-2742)t.</title>
        <authorList>
            <person name="Troshina O.Y."/>
            <person name="Tepeeva A.N."/>
            <person name="Arzamasceva V.O."/>
            <person name="Whitman W.B."/>
            <person name="Varghese N."/>
            <person name="Shapiro N."/>
            <person name="Woyke T."/>
            <person name="Kripides N.C."/>
            <person name="Vasilenko O.V."/>
        </authorList>
    </citation>
    <scope>NUCLEOTIDE SEQUENCE [LARGE SCALE GENOMIC DNA]</scope>
    <source>
        <strain evidence="2">GLS2T</strain>
    </source>
</reference>